<accession>A0A6N9UMU5</accession>
<evidence type="ECO:0000313" key="2">
    <source>
        <dbReference type="Proteomes" id="UP000469545"/>
    </source>
</evidence>
<organism evidence="1 2">
    <name type="scientific">Streptomyces coelicoflavus</name>
    <dbReference type="NCBI Taxonomy" id="285562"/>
    <lineage>
        <taxon>Bacteria</taxon>
        <taxon>Bacillati</taxon>
        <taxon>Actinomycetota</taxon>
        <taxon>Actinomycetes</taxon>
        <taxon>Kitasatosporales</taxon>
        <taxon>Streptomycetaceae</taxon>
        <taxon>Streptomyces</taxon>
    </lineage>
</organism>
<reference evidence="1 2" key="1">
    <citation type="submission" date="2020-01" db="EMBL/GenBank/DDBJ databases">
        <title>Insect and environment-associated Actinomycetes.</title>
        <authorList>
            <person name="Currrie C."/>
            <person name="Chevrette M."/>
            <person name="Carlson C."/>
            <person name="Stubbendieck R."/>
            <person name="Wendt-Pienkowski E."/>
        </authorList>
    </citation>
    <scope>NUCLEOTIDE SEQUENCE [LARGE SCALE GENOMIC DNA]</scope>
    <source>
        <strain evidence="1 2">SID14172</strain>
    </source>
</reference>
<sequence>MRADFTAALLTWRGILRKQGLISYGLVTVPAKDGGPAVWQIMAAVVDVPTVQADLDLGEVAVRLLGEDLEGRVAYTESYPTQMGFGLGIISQPVMSPEGDLTLFPTEEAQSGADASVGRIGLAVSLSCPPGGDHGLLVVGNCLDPEQVVPLAGVVAVIGGNSTFVDDAPDADETESET</sequence>
<protein>
    <submittedName>
        <fullName evidence="1">Uncharacterized protein</fullName>
    </submittedName>
</protein>
<keyword evidence="2" id="KW-1185">Reference proteome</keyword>
<dbReference type="EMBL" id="JAAGMB010000496">
    <property type="protein sequence ID" value="NEB19181.1"/>
    <property type="molecule type" value="Genomic_DNA"/>
</dbReference>
<dbReference type="Proteomes" id="UP000469545">
    <property type="component" value="Unassembled WGS sequence"/>
</dbReference>
<gene>
    <name evidence="1" type="ORF">G3I46_22215</name>
</gene>
<comment type="caution">
    <text evidence="1">The sequence shown here is derived from an EMBL/GenBank/DDBJ whole genome shotgun (WGS) entry which is preliminary data.</text>
</comment>
<proteinExistence type="predicted"/>
<name>A0A6N9UMU5_9ACTN</name>
<evidence type="ECO:0000313" key="1">
    <source>
        <dbReference type="EMBL" id="NEB19181.1"/>
    </source>
</evidence>
<dbReference type="AlphaFoldDB" id="A0A6N9UMU5"/>